<reference evidence="1 2" key="1">
    <citation type="submission" date="2016-02" db="EMBL/GenBank/DDBJ databases">
        <title>Genome sequencing of a beta-galactosidase producing bacteria Rhizobium sp. 59.</title>
        <authorList>
            <person name="Wang D."/>
            <person name="Kot W."/>
            <person name="Qin Y."/>
            <person name="Hansen L."/>
            <person name="Naqvi K."/>
            <person name="Rensing C."/>
        </authorList>
    </citation>
    <scope>NUCLEOTIDE SEQUENCE [LARGE SCALE GENOMIC DNA]</scope>
    <source>
        <strain evidence="1 2">59</strain>
    </source>
</reference>
<dbReference type="RefSeq" id="WP_071834799.1">
    <property type="nucleotide sequence ID" value="NZ_LSRP01000114.1"/>
</dbReference>
<sequence>MAQGQLETTLAELARLHDDFDGRREILNRASFALLHRPALGGQLIARLCATDEDAPELEPLTEMLGSVLDAARMAQENRKKRGEAFLVAIGDAVELAAGQGRLRSFHRLVIARAWAQNGLKAPEALELTADDIDAANSAPALNDRAEANEILDNLFRNLIEQSDGDALVLHAALTETFPAMPAEMRVHVIAWSVERPEPVHTRLACFWLLDPAAEIRLAAAKALADRASAGGLSSDVTGKMVMLRSWMPDDDARAAVDQALKAAMRSGTATGTPVKPWTIHSVIATLPDGGGAQSIMIALQSGGSRKTAMLLLKQGYGIKDAYAIPCSSAREQKALIQRITDETGVVKVPVTWLERTLSHALADGLAADLPPVPGLIEMVELCGFSQLRPEAVTTEALIAALPAAERIGGLSTQARGKLINASEDWWNRHAIVRSWFEESDHAHEVLEGKRSPRTLETALWKWLETRRDFWARLVGRGADVLAAAGHSDAPSFTATAMALLEGRDLKKIPVMADVHDQTIEAWIFDDPDVNQNATLKEFVDQAEEPEPERKGELARLVKGSAVTVDWIDGFLMSITLAPKLIAPNRWLPEILGSAMAALEPGTIQRFADLIMMRANACVDQANDPAQFAAAMSKPSKLAMRDWATGFSYACGQFISSWPAKSKAPDDRLMIERVSDAMATGFSASDIKLLSQWIAARHAQNTSA</sequence>
<accession>A0A657LNX8</accession>
<dbReference type="InterPro" id="IPR011978">
    <property type="entry name" value="YgfB-like"/>
</dbReference>
<dbReference type="EMBL" id="LSRP01000114">
    <property type="protein sequence ID" value="OJF92624.1"/>
    <property type="molecule type" value="Genomic_DNA"/>
</dbReference>
<dbReference type="Pfam" id="PF03695">
    <property type="entry name" value="UPF0149"/>
    <property type="match status" value="1"/>
</dbReference>
<keyword evidence="2" id="KW-1185">Reference proteome</keyword>
<evidence type="ECO:0000313" key="1">
    <source>
        <dbReference type="EMBL" id="OJF92624.1"/>
    </source>
</evidence>
<dbReference type="SUPFAM" id="SSF101327">
    <property type="entry name" value="YgfB-like"/>
    <property type="match status" value="1"/>
</dbReference>
<evidence type="ECO:0000313" key="2">
    <source>
        <dbReference type="Proteomes" id="UP000182661"/>
    </source>
</evidence>
<dbReference type="Proteomes" id="UP000182661">
    <property type="component" value="Unassembled WGS sequence"/>
</dbReference>
<protein>
    <recommendedName>
        <fullName evidence="3">YecA family protein</fullName>
    </recommendedName>
</protein>
<organism evidence="1 2">
    <name type="scientific">Pararhizobium antarcticum</name>
    <dbReference type="NCBI Taxonomy" id="1798805"/>
    <lineage>
        <taxon>Bacteria</taxon>
        <taxon>Pseudomonadati</taxon>
        <taxon>Pseudomonadota</taxon>
        <taxon>Alphaproteobacteria</taxon>
        <taxon>Hyphomicrobiales</taxon>
        <taxon>Rhizobiaceae</taxon>
        <taxon>Rhizobium/Agrobacterium group</taxon>
        <taxon>Pararhizobium</taxon>
    </lineage>
</organism>
<evidence type="ECO:0008006" key="3">
    <source>
        <dbReference type="Google" id="ProtNLM"/>
    </source>
</evidence>
<gene>
    <name evidence="1" type="ORF">AX760_22330</name>
</gene>
<proteinExistence type="predicted"/>
<comment type="caution">
    <text evidence="1">The sequence shown here is derived from an EMBL/GenBank/DDBJ whole genome shotgun (WGS) entry which is preliminary data.</text>
</comment>
<dbReference type="InterPro" id="IPR036255">
    <property type="entry name" value="YgfB-like_sf"/>
</dbReference>
<name>A0A657LNX8_9HYPH</name>
<dbReference type="AlphaFoldDB" id="A0A657LNX8"/>